<keyword evidence="3" id="KW-1185">Reference proteome</keyword>
<evidence type="ECO:0000259" key="1">
    <source>
        <dbReference type="Pfam" id="PF24697"/>
    </source>
</evidence>
<reference evidence="2 3" key="1">
    <citation type="submission" date="2021-07" db="EMBL/GenBank/DDBJ databases">
        <title>Shewanella sp. nov, isolated from SCS.</title>
        <authorList>
            <person name="Cao W.R."/>
        </authorList>
    </citation>
    <scope>NUCLEOTIDE SEQUENCE [LARGE SCALE GENOMIC DNA]</scope>
    <source>
        <strain evidence="2 3">NR704-98</strain>
    </source>
</reference>
<dbReference type="InterPro" id="IPR056078">
    <property type="entry name" value="DUF7661"/>
</dbReference>
<proteinExistence type="predicted"/>
<organism evidence="2 3">
    <name type="scientific">Shewanella nanhaiensis</name>
    <dbReference type="NCBI Taxonomy" id="2864872"/>
    <lineage>
        <taxon>Bacteria</taxon>
        <taxon>Pseudomonadati</taxon>
        <taxon>Pseudomonadota</taxon>
        <taxon>Gammaproteobacteria</taxon>
        <taxon>Alteromonadales</taxon>
        <taxon>Shewanellaceae</taxon>
        <taxon>Shewanella</taxon>
    </lineage>
</organism>
<comment type="caution">
    <text evidence="2">The sequence shown here is derived from an EMBL/GenBank/DDBJ whole genome shotgun (WGS) entry which is preliminary data.</text>
</comment>
<evidence type="ECO:0000313" key="3">
    <source>
        <dbReference type="Proteomes" id="UP001195963"/>
    </source>
</evidence>
<sequence>MLKFDVFGKAMLVQRKEGAWLLFIDSGLGLRSRVFDVVIPAELTEKDLAGYLDDIFHEHSSEKHPHVIALK</sequence>
<accession>A0ABS7E1V3</accession>
<gene>
    <name evidence="2" type="ORF">K0625_07900</name>
</gene>
<name>A0ABS7E1V3_9GAMM</name>
<dbReference type="Pfam" id="PF24697">
    <property type="entry name" value="DUF7661"/>
    <property type="match status" value="1"/>
</dbReference>
<protein>
    <recommendedName>
        <fullName evidence="1">DUF7661 domain-containing protein</fullName>
    </recommendedName>
</protein>
<feature type="domain" description="DUF7661" evidence="1">
    <location>
        <begin position="1"/>
        <end position="70"/>
    </location>
</feature>
<dbReference type="EMBL" id="JAHZST010000004">
    <property type="protein sequence ID" value="MBW8183589.1"/>
    <property type="molecule type" value="Genomic_DNA"/>
</dbReference>
<evidence type="ECO:0000313" key="2">
    <source>
        <dbReference type="EMBL" id="MBW8183589.1"/>
    </source>
</evidence>
<dbReference type="Proteomes" id="UP001195963">
    <property type="component" value="Unassembled WGS sequence"/>
</dbReference>